<dbReference type="PANTHER" id="PTHR11474">
    <property type="entry name" value="TYROSINASE FAMILY MEMBER"/>
    <property type="match status" value="1"/>
</dbReference>
<dbReference type="EMBL" id="JAGTJQ010000010">
    <property type="protein sequence ID" value="KAH7020701.1"/>
    <property type="molecule type" value="Genomic_DNA"/>
</dbReference>
<reference evidence="5" key="1">
    <citation type="journal article" date="2021" name="Nat. Commun.">
        <title>Genetic determinants of endophytism in the Arabidopsis root mycobiome.</title>
        <authorList>
            <person name="Mesny F."/>
            <person name="Miyauchi S."/>
            <person name="Thiergart T."/>
            <person name="Pickel B."/>
            <person name="Atanasova L."/>
            <person name="Karlsson M."/>
            <person name="Huettel B."/>
            <person name="Barry K.W."/>
            <person name="Haridas S."/>
            <person name="Chen C."/>
            <person name="Bauer D."/>
            <person name="Andreopoulos W."/>
            <person name="Pangilinan J."/>
            <person name="LaButti K."/>
            <person name="Riley R."/>
            <person name="Lipzen A."/>
            <person name="Clum A."/>
            <person name="Drula E."/>
            <person name="Henrissat B."/>
            <person name="Kohler A."/>
            <person name="Grigoriev I.V."/>
            <person name="Martin F.M."/>
            <person name="Hacquard S."/>
        </authorList>
    </citation>
    <scope>NUCLEOTIDE SEQUENCE</scope>
    <source>
        <strain evidence="5">MPI-CAGE-CH-0230</strain>
    </source>
</reference>
<organism evidence="5 6">
    <name type="scientific">Microdochium trichocladiopsis</name>
    <dbReference type="NCBI Taxonomy" id="1682393"/>
    <lineage>
        <taxon>Eukaryota</taxon>
        <taxon>Fungi</taxon>
        <taxon>Dikarya</taxon>
        <taxon>Ascomycota</taxon>
        <taxon>Pezizomycotina</taxon>
        <taxon>Sordariomycetes</taxon>
        <taxon>Xylariomycetidae</taxon>
        <taxon>Xylariales</taxon>
        <taxon>Microdochiaceae</taxon>
        <taxon>Microdochium</taxon>
    </lineage>
</organism>
<dbReference type="InterPro" id="IPR008922">
    <property type="entry name" value="Di-copper_centre_dom_sf"/>
</dbReference>
<protein>
    <recommendedName>
        <fullName evidence="4">Tyrosinase copper-binding domain-containing protein</fullName>
    </recommendedName>
</protein>
<dbReference type="PANTHER" id="PTHR11474:SF126">
    <property type="entry name" value="TYROSINASE-LIKE PROTEIN TYR-1-RELATED"/>
    <property type="match status" value="1"/>
</dbReference>
<dbReference type="SUPFAM" id="SSF48056">
    <property type="entry name" value="Di-copper centre-containing domain"/>
    <property type="match status" value="1"/>
</dbReference>
<dbReference type="PROSITE" id="PS00498">
    <property type="entry name" value="TYROSINASE_2"/>
    <property type="match status" value="1"/>
</dbReference>
<dbReference type="RefSeq" id="XP_046006902.1">
    <property type="nucleotide sequence ID" value="XM_046151882.1"/>
</dbReference>
<keyword evidence="3" id="KW-0732">Signal</keyword>
<dbReference type="AlphaFoldDB" id="A0A9P8XUJ5"/>
<evidence type="ECO:0000256" key="3">
    <source>
        <dbReference type="SAM" id="SignalP"/>
    </source>
</evidence>
<evidence type="ECO:0000313" key="5">
    <source>
        <dbReference type="EMBL" id="KAH7020701.1"/>
    </source>
</evidence>
<dbReference type="GeneID" id="70181428"/>
<dbReference type="Gene3D" id="1.10.1280.10">
    <property type="entry name" value="Di-copper center containing domain from catechol oxidase"/>
    <property type="match status" value="1"/>
</dbReference>
<dbReference type="OrthoDB" id="6132182at2759"/>
<sequence>MHFLSLQSTLLLLTTAIALPCVSAAPQAVDSVTSDSASTSGGLLVRKEWRKLPKSDRLAYIQAIKCLQSKPGKTGGAYDGVRSRYDDFLAMHIIQTDFVHFNGQFLAWHRWLLQLWQQDLKNTCGFKGAIPYWDFTLDNTQAGFPKSPVFDNTYGFGGNGEFIADISDPVLFPVKTPTIMPGRTGGGCIDKGPFAGLVGNMGLGLNTSFSPNCVRRDFDPLFVSLTISPANVKTMWNAKTYDEFSVAIQGRSFDVAGLTIHAGLHLGIGGQVGDASDMYSSPADPLFYMIHGALDWAWDKWQRADWNKRKNAIGGPDVNFAYPFNFFGDIPYKNVTLDTPLDYPFFGKSIKIRDVMDTAALGYRYE</sequence>
<feature type="signal peptide" evidence="3">
    <location>
        <begin position="1"/>
        <end position="24"/>
    </location>
</feature>
<evidence type="ECO:0000259" key="4">
    <source>
        <dbReference type="PROSITE" id="PS00498"/>
    </source>
</evidence>
<dbReference type="InterPro" id="IPR002227">
    <property type="entry name" value="Tyrosinase_Cu-bd"/>
</dbReference>
<evidence type="ECO:0000256" key="2">
    <source>
        <dbReference type="ARBA" id="ARBA00023008"/>
    </source>
</evidence>
<gene>
    <name evidence="5" type="ORF">B0I36DRAFT_296087</name>
</gene>
<dbReference type="GO" id="GO:0016491">
    <property type="term" value="F:oxidoreductase activity"/>
    <property type="evidence" value="ECO:0007669"/>
    <property type="project" value="InterPro"/>
</dbReference>
<dbReference type="GO" id="GO:0046872">
    <property type="term" value="F:metal ion binding"/>
    <property type="evidence" value="ECO:0007669"/>
    <property type="project" value="UniProtKB-KW"/>
</dbReference>
<keyword evidence="1" id="KW-0479">Metal-binding</keyword>
<evidence type="ECO:0000256" key="1">
    <source>
        <dbReference type="ARBA" id="ARBA00022723"/>
    </source>
</evidence>
<accession>A0A9P8XUJ5</accession>
<evidence type="ECO:0000313" key="6">
    <source>
        <dbReference type="Proteomes" id="UP000756346"/>
    </source>
</evidence>
<dbReference type="InterPro" id="IPR050316">
    <property type="entry name" value="Tyrosinase/Hemocyanin"/>
</dbReference>
<dbReference type="PRINTS" id="PR00092">
    <property type="entry name" value="TYROSINASE"/>
</dbReference>
<feature type="chain" id="PRO_5040426572" description="Tyrosinase copper-binding domain-containing protein" evidence="3">
    <location>
        <begin position="25"/>
        <end position="366"/>
    </location>
</feature>
<proteinExistence type="predicted"/>
<feature type="domain" description="Tyrosinase copper-binding" evidence="4">
    <location>
        <begin position="284"/>
        <end position="295"/>
    </location>
</feature>
<dbReference type="Proteomes" id="UP000756346">
    <property type="component" value="Unassembled WGS sequence"/>
</dbReference>
<keyword evidence="2" id="KW-0186">Copper</keyword>
<keyword evidence="6" id="KW-1185">Reference proteome</keyword>
<comment type="caution">
    <text evidence="5">The sequence shown here is derived from an EMBL/GenBank/DDBJ whole genome shotgun (WGS) entry which is preliminary data.</text>
</comment>
<name>A0A9P8XUJ5_9PEZI</name>
<dbReference type="Pfam" id="PF00264">
    <property type="entry name" value="Tyrosinase"/>
    <property type="match status" value="1"/>
</dbReference>